<sequence>LPQLTSGNLVIPIVTWAPTPPIHKICCILASDDGNDIVTGASDGNMILWSVGKNSEFTARWMVTGHRAPVLHLCLAGSRSDEDSRVFFTETLCGSVIDPISSTTIGPHLVLDPTLPRLILR</sequence>
<dbReference type="Gene3D" id="2.130.10.10">
    <property type="entry name" value="YVTN repeat-like/Quinoprotein amine dehydrogenase"/>
    <property type="match status" value="1"/>
</dbReference>
<dbReference type="WBParaSite" id="ECPE_0001095101-mRNA-1">
    <property type="protein sequence ID" value="ECPE_0001095101-mRNA-1"/>
    <property type="gene ID" value="ECPE_0001095101"/>
</dbReference>
<dbReference type="GO" id="GO:0005737">
    <property type="term" value="C:cytoplasm"/>
    <property type="evidence" value="ECO:0007669"/>
    <property type="project" value="TreeGrafter"/>
</dbReference>
<dbReference type="PANTHER" id="PTHR44099">
    <property type="entry name" value="RABCONNECTIN-3B, ISOFORM A"/>
    <property type="match status" value="1"/>
</dbReference>
<dbReference type="SUPFAM" id="SSF50978">
    <property type="entry name" value="WD40 repeat-like"/>
    <property type="match status" value="1"/>
</dbReference>
<reference evidence="1" key="1">
    <citation type="submission" date="2016-06" db="UniProtKB">
        <authorList>
            <consortium name="WormBaseParasite"/>
        </authorList>
    </citation>
    <scope>IDENTIFICATION</scope>
</reference>
<dbReference type="InterPro" id="IPR015943">
    <property type="entry name" value="WD40/YVTN_repeat-like_dom_sf"/>
</dbReference>
<accession>A0A183AVD2</accession>
<proteinExistence type="predicted"/>
<dbReference type="PANTHER" id="PTHR44099:SF4">
    <property type="entry name" value="RABCONNECTIN-3B, ISOFORM A"/>
    <property type="match status" value="1"/>
</dbReference>
<evidence type="ECO:0000313" key="1">
    <source>
        <dbReference type="WBParaSite" id="ECPE_0001095101-mRNA-1"/>
    </source>
</evidence>
<protein>
    <submittedName>
        <fullName evidence="1">WD_REPEATS_REGION domain-containing protein</fullName>
    </submittedName>
</protein>
<name>A0A183AVD2_9TREM</name>
<organism evidence="1">
    <name type="scientific">Echinostoma caproni</name>
    <dbReference type="NCBI Taxonomy" id="27848"/>
    <lineage>
        <taxon>Eukaryota</taxon>
        <taxon>Metazoa</taxon>
        <taxon>Spiralia</taxon>
        <taxon>Lophotrochozoa</taxon>
        <taxon>Platyhelminthes</taxon>
        <taxon>Trematoda</taxon>
        <taxon>Digenea</taxon>
        <taxon>Plagiorchiida</taxon>
        <taxon>Echinostomata</taxon>
        <taxon>Echinostomatoidea</taxon>
        <taxon>Echinostomatidae</taxon>
        <taxon>Echinostoma</taxon>
    </lineage>
</organism>
<dbReference type="InterPro" id="IPR049916">
    <property type="entry name" value="WDR72-like"/>
</dbReference>
<dbReference type="InterPro" id="IPR036322">
    <property type="entry name" value="WD40_repeat_dom_sf"/>
</dbReference>
<dbReference type="AlphaFoldDB" id="A0A183AVD2"/>